<dbReference type="STRING" id="390640.SAMN04488034_102121"/>
<sequence>MNRSPRNKYFTLLIGIAFLGYGSYRLISFYLGADYNTFRIIVDIILVLLGAWDIYRFIKISRKK</sequence>
<evidence type="ECO:0000313" key="2">
    <source>
        <dbReference type="EMBL" id="SEE71700.1"/>
    </source>
</evidence>
<feature type="transmembrane region" description="Helical" evidence="1">
    <location>
        <begin position="12"/>
        <end position="31"/>
    </location>
</feature>
<organism evidence="2 3">
    <name type="scientific">Salinimicrobium catena</name>
    <dbReference type="NCBI Taxonomy" id="390640"/>
    <lineage>
        <taxon>Bacteria</taxon>
        <taxon>Pseudomonadati</taxon>
        <taxon>Bacteroidota</taxon>
        <taxon>Flavobacteriia</taxon>
        <taxon>Flavobacteriales</taxon>
        <taxon>Flavobacteriaceae</taxon>
        <taxon>Salinimicrobium</taxon>
    </lineage>
</organism>
<dbReference type="RefSeq" id="WP_093112463.1">
    <property type="nucleotide sequence ID" value="NZ_FNGG01000002.1"/>
</dbReference>
<keyword evidence="1" id="KW-0812">Transmembrane</keyword>
<protein>
    <submittedName>
        <fullName evidence="2">Uncharacterized protein</fullName>
    </submittedName>
</protein>
<reference evidence="2 3" key="1">
    <citation type="submission" date="2016-10" db="EMBL/GenBank/DDBJ databases">
        <authorList>
            <person name="de Groot N.N."/>
        </authorList>
    </citation>
    <scope>NUCLEOTIDE SEQUENCE [LARGE SCALE GENOMIC DNA]</scope>
    <source>
        <strain evidence="2 3">DSM 23553</strain>
    </source>
</reference>
<evidence type="ECO:0000313" key="3">
    <source>
        <dbReference type="Proteomes" id="UP000199448"/>
    </source>
</evidence>
<keyword evidence="1" id="KW-1133">Transmembrane helix</keyword>
<dbReference type="Proteomes" id="UP000199448">
    <property type="component" value="Unassembled WGS sequence"/>
</dbReference>
<gene>
    <name evidence="2" type="ORF">SAMN04488034_102121</name>
</gene>
<evidence type="ECO:0000256" key="1">
    <source>
        <dbReference type="SAM" id="Phobius"/>
    </source>
</evidence>
<dbReference type="AlphaFoldDB" id="A0A1H5L420"/>
<keyword evidence="3" id="KW-1185">Reference proteome</keyword>
<feature type="transmembrane region" description="Helical" evidence="1">
    <location>
        <begin position="37"/>
        <end position="55"/>
    </location>
</feature>
<dbReference type="EMBL" id="FNUG01000002">
    <property type="protein sequence ID" value="SEE71700.1"/>
    <property type="molecule type" value="Genomic_DNA"/>
</dbReference>
<accession>A0A1H5L420</accession>
<name>A0A1H5L420_9FLAO</name>
<keyword evidence="1" id="KW-0472">Membrane</keyword>
<proteinExistence type="predicted"/>
<dbReference type="OrthoDB" id="1452661at2"/>